<evidence type="ECO:0000313" key="3">
    <source>
        <dbReference type="Proteomes" id="UP000001936"/>
    </source>
</evidence>
<dbReference type="HOGENOM" id="CLU_1814257_0_0_5"/>
<feature type="compositionally biased region" description="Polar residues" evidence="1">
    <location>
        <begin position="131"/>
        <end position="142"/>
    </location>
</feature>
<name>Q2K627_RHIEC</name>
<evidence type="ECO:0000313" key="2">
    <source>
        <dbReference type="EMBL" id="ABC91709.1"/>
    </source>
</evidence>
<keyword evidence="3" id="KW-1185">Reference proteome</keyword>
<gene>
    <name evidence="2" type="ordered locus">RHE_CH02942</name>
</gene>
<feature type="region of interest" description="Disordered" evidence="1">
    <location>
        <begin position="67"/>
        <end position="142"/>
    </location>
</feature>
<feature type="compositionally biased region" description="Polar residues" evidence="1">
    <location>
        <begin position="71"/>
        <end position="85"/>
    </location>
</feature>
<organism evidence="2 3">
    <name type="scientific">Rhizobium etli (strain ATCC 51251 / DSM 11541 / JCM 21823 / NBRC 15573 / CFN 42)</name>
    <dbReference type="NCBI Taxonomy" id="347834"/>
    <lineage>
        <taxon>Bacteria</taxon>
        <taxon>Pseudomonadati</taxon>
        <taxon>Pseudomonadota</taxon>
        <taxon>Alphaproteobacteria</taxon>
        <taxon>Hyphomicrobiales</taxon>
        <taxon>Rhizobiaceae</taxon>
        <taxon>Rhizobium/Agrobacterium group</taxon>
        <taxon>Rhizobium</taxon>
    </lineage>
</organism>
<dbReference type="KEGG" id="ret:RHE_CH02942"/>
<protein>
    <submittedName>
        <fullName evidence="2">Uncharacterized protein</fullName>
    </submittedName>
</protein>
<dbReference type="Proteomes" id="UP000001936">
    <property type="component" value="Chromosome"/>
</dbReference>
<sequence>MARRRRQAFLRLRSDRFYFAISSRISRISASGLRLSSKSSTESMFKGAVGKPSAAISARTLRASALAASTDSNSYPVSVPTPSRSKSWKWNFGTACSFDDPPNDAEGDRFRPNDFLRPPSGDPQKAPASGEANSSIASTRSG</sequence>
<reference evidence="2 3" key="1">
    <citation type="journal article" date="2006" name="Proc. Natl. Acad. Sci. U.S.A.">
        <title>The partitioned Rhizobium etli genome: genetic and metabolic redundancy in seven interacting replicons.</title>
        <authorList>
            <person name="Gonzalez V."/>
            <person name="Santamaria R.I."/>
            <person name="Bustos P."/>
            <person name="Hernandez-Gonzalez I."/>
            <person name="Medrano-Soto A."/>
            <person name="Moreno-Hagelsieb G."/>
            <person name="Janga S.C."/>
            <person name="Ramirez M.A."/>
            <person name="Jimenez-Jacinto V."/>
            <person name="Collado-Vides J."/>
            <person name="Davila G."/>
        </authorList>
    </citation>
    <scope>NUCLEOTIDE SEQUENCE [LARGE SCALE GENOMIC DNA]</scope>
    <source>
        <strain evidence="3">ATCC 51251 / DSM 11541 / JCM 21823 / NBRC 15573 / CFN 42</strain>
    </source>
</reference>
<proteinExistence type="predicted"/>
<accession>Q2K627</accession>
<dbReference type="EMBL" id="CP000133">
    <property type="protein sequence ID" value="ABC91709.1"/>
    <property type="molecule type" value="Genomic_DNA"/>
</dbReference>
<dbReference type="AlphaFoldDB" id="Q2K627"/>
<evidence type="ECO:0000256" key="1">
    <source>
        <dbReference type="SAM" id="MobiDB-lite"/>
    </source>
</evidence>